<evidence type="ECO:0000256" key="4">
    <source>
        <dbReference type="ARBA" id="ARBA00022801"/>
    </source>
</evidence>
<evidence type="ECO:0000313" key="9">
    <source>
        <dbReference type="EMBL" id="AJC74560.1"/>
    </source>
</evidence>
<keyword evidence="6 7" id="KW-0472">Membrane</keyword>
<keyword evidence="5 7" id="KW-1133">Transmembrane helix</keyword>
<dbReference type="PATRIC" id="fig|1123384.7.peg.2134"/>
<evidence type="ECO:0000256" key="5">
    <source>
        <dbReference type="ARBA" id="ARBA00022989"/>
    </source>
</evidence>
<dbReference type="Gene3D" id="1.20.1540.10">
    <property type="entry name" value="Rhomboid-like"/>
    <property type="match status" value="1"/>
</dbReference>
<reference evidence="9 10" key="1">
    <citation type="submission" date="2014-01" db="EMBL/GenBank/DDBJ databases">
        <title>Genome sequencing of Thermotog hypogea.</title>
        <authorList>
            <person name="Zhang X."/>
            <person name="Alvare G."/>
            <person name="Fristensky B."/>
            <person name="Chen L."/>
            <person name="Suen T."/>
            <person name="Chen Q."/>
            <person name="Ma K."/>
        </authorList>
    </citation>
    <scope>NUCLEOTIDE SEQUENCE [LARGE SCALE GENOMIC DNA]</scope>
    <source>
        <strain evidence="9 10">DSM 11164</strain>
    </source>
</reference>
<gene>
    <name evidence="9" type="ORF">AJ81_10640</name>
</gene>
<dbReference type="InterPro" id="IPR022764">
    <property type="entry name" value="Peptidase_S54_rhomboid_dom"/>
</dbReference>
<keyword evidence="4" id="KW-0378">Hydrolase</keyword>
<dbReference type="OrthoDB" id="9813074at2"/>
<dbReference type="Pfam" id="PF01694">
    <property type="entry name" value="Rhomboid"/>
    <property type="match status" value="1"/>
</dbReference>
<name>A0A0X1KTB3_9THEM</name>
<dbReference type="STRING" id="1123384.AJ81_10640"/>
<feature type="transmembrane region" description="Helical" evidence="7">
    <location>
        <begin position="169"/>
        <end position="194"/>
    </location>
</feature>
<organism evidence="9 10">
    <name type="scientific">Pseudothermotoga hypogea DSM 11164 = NBRC 106472</name>
    <dbReference type="NCBI Taxonomy" id="1123384"/>
    <lineage>
        <taxon>Bacteria</taxon>
        <taxon>Thermotogati</taxon>
        <taxon>Thermotogota</taxon>
        <taxon>Thermotogae</taxon>
        <taxon>Thermotogales</taxon>
        <taxon>Thermotogaceae</taxon>
        <taxon>Pseudothermotoga</taxon>
    </lineage>
</organism>
<accession>A0A0X1KTB3</accession>
<dbReference type="InterPro" id="IPR035952">
    <property type="entry name" value="Rhomboid-like_sf"/>
</dbReference>
<feature type="transmembrane region" description="Helical" evidence="7">
    <location>
        <begin position="78"/>
        <end position="102"/>
    </location>
</feature>
<proteinExistence type="inferred from homology"/>
<evidence type="ECO:0000256" key="1">
    <source>
        <dbReference type="ARBA" id="ARBA00004141"/>
    </source>
</evidence>
<dbReference type="SUPFAM" id="SSF144091">
    <property type="entry name" value="Rhomboid-like"/>
    <property type="match status" value="1"/>
</dbReference>
<feature type="transmembrane region" description="Helical" evidence="7">
    <location>
        <begin position="138"/>
        <end position="157"/>
    </location>
</feature>
<feature type="transmembrane region" description="Helical" evidence="7">
    <location>
        <begin position="114"/>
        <end position="132"/>
    </location>
</feature>
<keyword evidence="10" id="KW-1185">Reference proteome</keyword>
<evidence type="ECO:0000256" key="2">
    <source>
        <dbReference type="ARBA" id="ARBA00009045"/>
    </source>
</evidence>
<evidence type="ECO:0000256" key="3">
    <source>
        <dbReference type="ARBA" id="ARBA00022692"/>
    </source>
</evidence>
<dbReference type="KEGG" id="phy:AJ81_10640"/>
<evidence type="ECO:0000313" key="10">
    <source>
        <dbReference type="Proteomes" id="UP000077469"/>
    </source>
</evidence>
<evidence type="ECO:0000256" key="6">
    <source>
        <dbReference type="ARBA" id="ARBA00023136"/>
    </source>
</evidence>
<dbReference type="InterPro" id="IPR050925">
    <property type="entry name" value="Rhomboid_protease_S54"/>
</dbReference>
<sequence length="234" mass="26854">MIPLYDTIPSRRKPYVVYGLITINVVVFIYQVMLSRVELIEFLYNFGLVPARFTSTRWATVWQLRTGLSLYSNKWLTFLSHMFLHGGWSHLIGNMWFLGLFGDNVEDELGHVRFLIFYLSGGVLASLVHFSLNLGSQVPMVGASGAISAVMGAYFVLFPYSRIVSLVPLYFFMPFLVAIPAFTYLFVWFIFQVLSGLLDSPTGSGVAYWAHIGGFVVGMIYGYVRRLRRRRYYW</sequence>
<dbReference type="GO" id="GO:0004252">
    <property type="term" value="F:serine-type endopeptidase activity"/>
    <property type="evidence" value="ECO:0007669"/>
    <property type="project" value="InterPro"/>
</dbReference>
<protein>
    <submittedName>
        <fullName evidence="9">Peptidase S54</fullName>
    </submittedName>
</protein>
<feature type="transmembrane region" description="Helical" evidence="7">
    <location>
        <begin position="15"/>
        <end position="33"/>
    </location>
</feature>
<dbReference type="PaxDb" id="1123384-AJ81_10640"/>
<evidence type="ECO:0000259" key="8">
    <source>
        <dbReference type="Pfam" id="PF01694"/>
    </source>
</evidence>
<dbReference type="AlphaFoldDB" id="A0A0X1KTB3"/>
<dbReference type="PANTHER" id="PTHR43731">
    <property type="entry name" value="RHOMBOID PROTEASE"/>
    <property type="match status" value="1"/>
</dbReference>
<comment type="subcellular location">
    <subcellularLocation>
        <location evidence="1">Membrane</location>
        <topology evidence="1">Multi-pass membrane protein</topology>
    </subcellularLocation>
</comment>
<dbReference type="RefSeq" id="WP_031502827.1">
    <property type="nucleotide sequence ID" value="NC_022795.1"/>
</dbReference>
<dbReference type="FunFam" id="1.20.1540.10:FF:000027">
    <property type="entry name" value="Rhomboid family intramembrane serine protease"/>
    <property type="match status" value="1"/>
</dbReference>
<dbReference type="EMBL" id="CP007141">
    <property type="protein sequence ID" value="AJC74560.1"/>
    <property type="molecule type" value="Genomic_DNA"/>
</dbReference>
<feature type="domain" description="Peptidase S54 rhomboid" evidence="8">
    <location>
        <begin position="73"/>
        <end position="225"/>
    </location>
</feature>
<evidence type="ECO:0000256" key="7">
    <source>
        <dbReference type="SAM" id="Phobius"/>
    </source>
</evidence>
<dbReference type="GO" id="GO:0016020">
    <property type="term" value="C:membrane"/>
    <property type="evidence" value="ECO:0007669"/>
    <property type="project" value="UniProtKB-SubCell"/>
</dbReference>
<keyword evidence="3 7" id="KW-0812">Transmembrane</keyword>
<feature type="transmembrane region" description="Helical" evidence="7">
    <location>
        <begin position="206"/>
        <end position="224"/>
    </location>
</feature>
<comment type="similarity">
    <text evidence="2">Belongs to the peptidase S54 family.</text>
</comment>
<dbReference type="Proteomes" id="UP000077469">
    <property type="component" value="Chromosome"/>
</dbReference>
<dbReference type="PANTHER" id="PTHR43731:SF14">
    <property type="entry name" value="PRESENILIN-ASSOCIATED RHOMBOID-LIKE PROTEIN, MITOCHONDRIAL"/>
    <property type="match status" value="1"/>
</dbReference>